<evidence type="ECO:0008006" key="3">
    <source>
        <dbReference type="Google" id="ProtNLM"/>
    </source>
</evidence>
<proteinExistence type="predicted"/>
<dbReference type="SUPFAM" id="SSF54236">
    <property type="entry name" value="Ubiquitin-like"/>
    <property type="match status" value="1"/>
</dbReference>
<protein>
    <recommendedName>
        <fullName evidence="3">Ubiquitin-like domain-containing protein</fullName>
    </recommendedName>
</protein>
<dbReference type="InterPro" id="IPR029071">
    <property type="entry name" value="Ubiquitin-like_domsf"/>
</dbReference>
<keyword evidence="2" id="KW-1185">Reference proteome</keyword>
<dbReference type="CDD" id="cd17039">
    <property type="entry name" value="Ubl_ubiquitin_like"/>
    <property type="match status" value="1"/>
</dbReference>
<reference evidence="1 2" key="1">
    <citation type="submission" date="2021-07" db="EMBL/GenBank/DDBJ databases">
        <authorList>
            <person name="Palmer J.M."/>
        </authorList>
    </citation>
    <scope>NUCLEOTIDE SEQUENCE [LARGE SCALE GENOMIC DNA]</scope>
    <source>
        <strain evidence="1 2">AT_MEX2019</strain>
        <tissue evidence="1">Muscle</tissue>
    </source>
</reference>
<comment type="caution">
    <text evidence="1">The sequence shown here is derived from an EMBL/GenBank/DDBJ whole genome shotgun (WGS) entry which is preliminary data.</text>
</comment>
<name>A0ABU7A518_9TELE</name>
<sequence>MTVGVVVIAHGEELFVDLCDTEEHMGSMTLEELKKKTRDKIQLQYTDRYVSVYEVHLKGKLLEEDSTLLSDYGIHNMSTITASYCLSQTCSARLPFCPIRLFEEKTDDKKRRSLEYVADFEQQFEISDQSSDN</sequence>
<accession>A0ABU7A518</accession>
<dbReference type="Proteomes" id="UP001345963">
    <property type="component" value="Unassembled WGS sequence"/>
</dbReference>
<gene>
    <name evidence="1" type="ORF">ATANTOWER_008197</name>
</gene>
<organism evidence="1 2">
    <name type="scientific">Ataeniobius toweri</name>
    <dbReference type="NCBI Taxonomy" id="208326"/>
    <lineage>
        <taxon>Eukaryota</taxon>
        <taxon>Metazoa</taxon>
        <taxon>Chordata</taxon>
        <taxon>Craniata</taxon>
        <taxon>Vertebrata</taxon>
        <taxon>Euteleostomi</taxon>
        <taxon>Actinopterygii</taxon>
        <taxon>Neopterygii</taxon>
        <taxon>Teleostei</taxon>
        <taxon>Neoteleostei</taxon>
        <taxon>Acanthomorphata</taxon>
        <taxon>Ovalentaria</taxon>
        <taxon>Atherinomorphae</taxon>
        <taxon>Cyprinodontiformes</taxon>
        <taxon>Goodeidae</taxon>
        <taxon>Ataeniobius</taxon>
    </lineage>
</organism>
<evidence type="ECO:0000313" key="2">
    <source>
        <dbReference type="Proteomes" id="UP001345963"/>
    </source>
</evidence>
<dbReference type="EMBL" id="JAHUTI010001973">
    <property type="protein sequence ID" value="MED6233194.1"/>
    <property type="molecule type" value="Genomic_DNA"/>
</dbReference>
<evidence type="ECO:0000313" key="1">
    <source>
        <dbReference type="EMBL" id="MED6233194.1"/>
    </source>
</evidence>
<dbReference type="Gene3D" id="3.10.20.90">
    <property type="entry name" value="Phosphatidylinositol 3-kinase Catalytic Subunit, Chain A, domain 1"/>
    <property type="match status" value="1"/>
</dbReference>